<dbReference type="Gene3D" id="3.40.640.10">
    <property type="entry name" value="Type I PLP-dependent aspartate aminotransferase-like (Major domain)"/>
    <property type="match status" value="1"/>
</dbReference>
<dbReference type="SUPFAM" id="SSF53383">
    <property type="entry name" value="PLP-dependent transferases"/>
    <property type="match status" value="1"/>
</dbReference>
<dbReference type="InterPro" id="IPR015421">
    <property type="entry name" value="PyrdxlP-dep_Trfase_major"/>
</dbReference>
<organism evidence="2 3">
    <name type="scientific">Allomyces macrogynus (strain ATCC 38327)</name>
    <name type="common">Allomyces javanicus var. macrogynus</name>
    <dbReference type="NCBI Taxonomy" id="578462"/>
    <lineage>
        <taxon>Eukaryota</taxon>
        <taxon>Fungi</taxon>
        <taxon>Fungi incertae sedis</taxon>
        <taxon>Blastocladiomycota</taxon>
        <taxon>Blastocladiomycetes</taxon>
        <taxon>Blastocladiales</taxon>
        <taxon>Blastocladiaceae</taxon>
        <taxon>Allomyces</taxon>
    </lineage>
</organism>
<keyword evidence="3" id="KW-1185">Reference proteome</keyword>
<dbReference type="Pfam" id="PF00266">
    <property type="entry name" value="Aminotran_5"/>
    <property type="match status" value="1"/>
</dbReference>
<sequence>MDQIDALFNPLDAEARVRTVTQSVIGARAPFASPIGRIRSVIYCDYFASGRPLKFIEDTIRDHVLPFYANTHTTTTVTARRTMAQRERSRNVIRECLNADKKLYSVIFTGSGSTAAIVHLATTLRLYDRSIWAVSAPKPAVFVSISEHHSNLLPWRESVASVITIPLDATGRQLDLAELERQVVAAKDAGSPLLIGSFSAGSNLTGIAIDTRPLSRIMHRHGGLAFFDYAGVGAYVEIDMNPADDETVPVADRGLAYKDAVFLSPHKFIGGPGTPGVLVARSSLFRPDAPTRPGGGSVNFVTGSEHEYLHDLEEREEAGTPAIVEAIRCGLAFRVKQIMSVPEIERREHALAARAMRVMSEHPKIRVLGETQGMRVPVFCIQVLAPGDVEEGVAPTKFLHYNFVSSVLNDFFGVQTRGGCMCAGPFGISLLKLTPEQVETYQTLLSQDPSVRRRMVHGPAQPSPCATSACPLVAAKLDSLKPGYLRFSFNYFTPTTEVDAVLRAVTWVADHGWRLLPYYKIDPQSGAWSMRCAPTTMRSLAHKAFRGVRDTDLLKDPAEGAVPVGKPESDAKALHVAQRLADRVAAVVNAHGAAIQAELRDGYQAHGTAVEAARWFMHPAEAAAILDGSATPEVAAWYPGKLVKMAAKSIRRSLSPRPSMDRGRSSSSAPTLLTMQAAAVAAAAAVATDNDSGLDEEDDELSSASGSLYYPLTVGDVVEPTVPGLPVIKVAP</sequence>
<feature type="domain" description="Aminotransferase class V" evidence="1">
    <location>
        <begin position="42"/>
        <end position="383"/>
    </location>
</feature>
<evidence type="ECO:0000259" key="1">
    <source>
        <dbReference type="Pfam" id="PF00266"/>
    </source>
</evidence>
<dbReference type="InterPro" id="IPR015424">
    <property type="entry name" value="PyrdxlP-dep_Trfase"/>
</dbReference>
<proteinExistence type="predicted"/>
<dbReference type="Proteomes" id="UP000054350">
    <property type="component" value="Unassembled WGS sequence"/>
</dbReference>
<name>A0A0L0SXK8_ALLM3</name>
<dbReference type="OrthoDB" id="420046at2759"/>
<gene>
    <name evidence="2" type="ORF">AMAG_12203</name>
</gene>
<dbReference type="VEuPathDB" id="FungiDB:AMAG_12203"/>
<evidence type="ECO:0000313" key="2">
    <source>
        <dbReference type="EMBL" id="KNE67130.1"/>
    </source>
</evidence>
<reference evidence="2 3" key="1">
    <citation type="submission" date="2009-11" db="EMBL/GenBank/DDBJ databases">
        <title>Annotation of Allomyces macrogynus ATCC 38327.</title>
        <authorList>
            <consortium name="The Broad Institute Genome Sequencing Platform"/>
            <person name="Russ C."/>
            <person name="Cuomo C."/>
            <person name="Burger G."/>
            <person name="Gray M.W."/>
            <person name="Holland P.W.H."/>
            <person name="King N."/>
            <person name="Lang F.B.F."/>
            <person name="Roger A.J."/>
            <person name="Ruiz-Trillo I."/>
            <person name="Young S.K."/>
            <person name="Zeng Q."/>
            <person name="Gargeya S."/>
            <person name="Fitzgerald M."/>
            <person name="Haas B."/>
            <person name="Abouelleil A."/>
            <person name="Alvarado L."/>
            <person name="Arachchi H.M."/>
            <person name="Berlin A."/>
            <person name="Chapman S.B."/>
            <person name="Gearin G."/>
            <person name="Goldberg J."/>
            <person name="Griggs A."/>
            <person name="Gujja S."/>
            <person name="Hansen M."/>
            <person name="Heiman D."/>
            <person name="Howarth C."/>
            <person name="Larimer J."/>
            <person name="Lui A."/>
            <person name="MacDonald P.J.P."/>
            <person name="McCowen C."/>
            <person name="Montmayeur A."/>
            <person name="Murphy C."/>
            <person name="Neiman D."/>
            <person name="Pearson M."/>
            <person name="Priest M."/>
            <person name="Roberts A."/>
            <person name="Saif S."/>
            <person name="Shea T."/>
            <person name="Sisk P."/>
            <person name="Stolte C."/>
            <person name="Sykes S."/>
            <person name="Wortman J."/>
            <person name="Nusbaum C."/>
            <person name="Birren B."/>
        </authorList>
    </citation>
    <scope>NUCLEOTIDE SEQUENCE [LARGE SCALE GENOMIC DNA]</scope>
    <source>
        <strain evidence="2 3">ATCC 38327</strain>
    </source>
</reference>
<dbReference type="PANTHER" id="PTHR43686">
    <property type="entry name" value="SULFURTRANSFERASE-RELATED"/>
    <property type="match status" value="1"/>
</dbReference>
<reference evidence="3" key="2">
    <citation type="submission" date="2009-11" db="EMBL/GenBank/DDBJ databases">
        <title>The Genome Sequence of Allomyces macrogynus strain ATCC 38327.</title>
        <authorList>
            <consortium name="The Broad Institute Genome Sequencing Platform"/>
            <person name="Russ C."/>
            <person name="Cuomo C."/>
            <person name="Shea T."/>
            <person name="Young S.K."/>
            <person name="Zeng Q."/>
            <person name="Koehrsen M."/>
            <person name="Haas B."/>
            <person name="Borodovsky M."/>
            <person name="Guigo R."/>
            <person name="Alvarado L."/>
            <person name="Berlin A."/>
            <person name="Borenstein D."/>
            <person name="Chen Z."/>
            <person name="Engels R."/>
            <person name="Freedman E."/>
            <person name="Gellesch M."/>
            <person name="Goldberg J."/>
            <person name="Griggs A."/>
            <person name="Gujja S."/>
            <person name="Heiman D."/>
            <person name="Hepburn T."/>
            <person name="Howarth C."/>
            <person name="Jen D."/>
            <person name="Larson L."/>
            <person name="Lewis B."/>
            <person name="Mehta T."/>
            <person name="Park D."/>
            <person name="Pearson M."/>
            <person name="Roberts A."/>
            <person name="Saif S."/>
            <person name="Shenoy N."/>
            <person name="Sisk P."/>
            <person name="Stolte C."/>
            <person name="Sykes S."/>
            <person name="Walk T."/>
            <person name="White J."/>
            <person name="Yandava C."/>
            <person name="Burger G."/>
            <person name="Gray M.W."/>
            <person name="Holland P.W.H."/>
            <person name="King N."/>
            <person name="Lang F.B.F."/>
            <person name="Roger A.J."/>
            <person name="Ruiz-Trillo I."/>
            <person name="Lander E."/>
            <person name="Nusbaum C."/>
        </authorList>
    </citation>
    <scope>NUCLEOTIDE SEQUENCE [LARGE SCALE GENOMIC DNA]</scope>
    <source>
        <strain evidence="3">ATCC 38327</strain>
    </source>
</reference>
<dbReference type="PANTHER" id="PTHR43686:SF1">
    <property type="entry name" value="AMINOTRAN_5 DOMAIN-CONTAINING PROTEIN"/>
    <property type="match status" value="1"/>
</dbReference>
<dbReference type="eggNOG" id="KOG2840">
    <property type="taxonomic scope" value="Eukaryota"/>
</dbReference>
<dbReference type="InterPro" id="IPR000192">
    <property type="entry name" value="Aminotrans_V_dom"/>
</dbReference>
<dbReference type="AlphaFoldDB" id="A0A0L0SXK8"/>
<accession>A0A0L0SXK8</accession>
<dbReference type="EMBL" id="GG745352">
    <property type="protein sequence ID" value="KNE67130.1"/>
    <property type="molecule type" value="Genomic_DNA"/>
</dbReference>
<evidence type="ECO:0000313" key="3">
    <source>
        <dbReference type="Proteomes" id="UP000054350"/>
    </source>
</evidence>
<protein>
    <recommendedName>
        <fullName evidence="1">Aminotransferase class V domain-containing protein</fullName>
    </recommendedName>
</protein>
<dbReference type="STRING" id="578462.A0A0L0SXK8"/>